<dbReference type="EMBL" id="OW152816">
    <property type="protein sequence ID" value="CAH2067325.1"/>
    <property type="molecule type" value="Genomic_DNA"/>
</dbReference>
<proteinExistence type="predicted"/>
<sequence>MSLVIATPKLDNKCTLGIRRCFCNKYSCGVGEWGGSGRAAESRARGGRGRGGEGGRGCCAADAQINISRCRGDAVPDRVPPVLHPRTPTPHLPTTRLFNTCPIWDGSFFMLNDRAA</sequence>
<dbReference type="Proteomes" id="UP000837857">
    <property type="component" value="Chromosome 4"/>
</dbReference>
<evidence type="ECO:0000256" key="1">
    <source>
        <dbReference type="SAM" id="MobiDB-lite"/>
    </source>
</evidence>
<name>A0ABN8IV12_9NEOP</name>
<feature type="non-terminal residue" evidence="2">
    <location>
        <position position="1"/>
    </location>
</feature>
<accession>A0ABN8IV12</accession>
<reference evidence="2" key="1">
    <citation type="submission" date="2022-03" db="EMBL/GenBank/DDBJ databases">
        <authorList>
            <person name="Martin H S."/>
        </authorList>
    </citation>
    <scope>NUCLEOTIDE SEQUENCE</scope>
</reference>
<organism evidence="2 3">
    <name type="scientific">Iphiclides podalirius</name>
    <name type="common">scarce swallowtail</name>
    <dbReference type="NCBI Taxonomy" id="110791"/>
    <lineage>
        <taxon>Eukaryota</taxon>
        <taxon>Metazoa</taxon>
        <taxon>Ecdysozoa</taxon>
        <taxon>Arthropoda</taxon>
        <taxon>Hexapoda</taxon>
        <taxon>Insecta</taxon>
        <taxon>Pterygota</taxon>
        <taxon>Neoptera</taxon>
        <taxon>Endopterygota</taxon>
        <taxon>Lepidoptera</taxon>
        <taxon>Glossata</taxon>
        <taxon>Ditrysia</taxon>
        <taxon>Papilionoidea</taxon>
        <taxon>Papilionidae</taxon>
        <taxon>Papilioninae</taxon>
        <taxon>Iphiclides</taxon>
    </lineage>
</organism>
<evidence type="ECO:0000313" key="2">
    <source>
        <dbReference type="EMBL" id="CAH2067325.1"/>
    </source>
</evidence>
<protein>
    <submittedName>
        <fullName evidence="2">Uncharacterized protein</fullName>
    </submittedName>
</protein>
<keyword evidence="3" id="KW-1185">Reference proteome</keyword>
<feature type="region of interest" description="Disordered" evidence="1">
    <location>
        <begin position="34"/>
        <end position="56"/>
    </location>
</feature>
<evidence type="ECO:0000313" key="3">
    <source>
        <dbReference type="Proteomes" id="UP000837857"/>
    </source>
</evidence>
<gene>
    <name evidence="2" type="ORF">IPOD504_LOCUS13824</name>
</gene>